<comment type="caution">
    <text evidence="1">The sequence shown here is derived from an EMBL/GenBank/DDBJ whole genome shotgun (WGS) entry which is preliminary data.</text>
</comment>
<keyword evidence="2" id="KW-1185">Reference proteome</keyword>
<name>A0ACB9QD86_BAUVA</name>
<evidence type="ECO:0000313" key="2">
    <source>
        <dbReference type="Proteomes" id="UP000828941"/>
    </source>
</evidence>
<protein>
    <submittedName>
        <fullName evidence="1">Uncharacterized protein</fullName>
    </submittedName>
</protein>
<reference evidence="1 2" key="1">
    <citation type="journal article" date="2022" name="DNA Res.">
        <title>Chromosomal-level genome assembly of the orchid tree Bauhinia variegata (Leguminosae; Cercidoideae) supports the allotetraploid origin hypothesis of Bauhinia.</title>
        <authorList>
            <person name="Zhong Y."/>
            <person name="Chen Y."/>
            <person name="Zheng D."/>
            <person name="Pang J."/>
            <person name="Liu Y."/>
            <person name="Luo S."/>
            <person name="Meng S."/>
            <person name="Qian L."/>
            <person name="Wei D."/>
            <person name="Dai S."/>
            <person name="Zhou R."/>
        </authorList>
    </citation>
    <scope>NUCLEOTIDE SEQUENCE [LARGE SCALE GENOMIC DNA]</scope>
    <source>
        <strain evidence="1">BV-YZ2020</strain>
    </source>
</reference>
<dbReference type="EMBL" id="CM039426">
    <property type="protein sequence ID" value="KAI4357661.1"/>
    <property type="molecule type" value="Genomic_DNA"/>
</dbReference>
<gene>
    <name evidence="1" type="ORF">L6164_001596</name>
</gene>
<organism evidence="1 2">
    <name type="scientific">Bauhinia variegata</name>
    <name type="common">Purple orchid tree</name>
    <name type="synonym">Phanera variegata</name>
    <dbReference type="NCBI Taxonomy" id="167791"/>
    <lineage>
        <taxon>Eukaryota</taxon>
        <taxon>Viridiplantae</taxon>
        <taxon>Streptophyta</taxon>
        <taxon>Embryophyta</taxon>
        <taxon>Tracheophyta</taxon>
        <taxon>Spermatophyta</taxon>
        <taxon>Magnoliopsida</taxon>
        <taxon>eudicotyledons</taxon>
        <taxon>Gunneridae</taxon>
        <taxon>Pentapetalae</taxon>
        <taxon>rosids</taxon>
        <taxon>fabids</taxon>
        <taxon>Fabales</taxon>
        <taxon>Fabaceae</taxon>
        <taxon>Cercidoideae</taxon>
        <taxon>Cercideae</taxon>
        <taxon>Bauhiniinae</taxon>
        <taxon>Bauhinia</taxon>
    </lineage>
</organism>
<dbReference type="Proteomes" id="UP000828941">
    <property type="component" value="Chromosome 1"/>
</dbReference>
<evidence type="ECO:0000313" key="1">
    <source>
        <dbReference type="EMBL" id="KAI4357661.1"/>
    </source>
</evidence>
<accession>A0ACB9QD86</accession>
<sequence length="71" mass="8343">MRLYEGFKEILKIQKFLRLISYTGFYSFVAVLSYAYTASQILSRAGYSRADQFYASYKRCQAIQSCTWQVL</sequence>
<proteinExistence type="predicted"/>